<protein>
    <submittedName>
        <fullName evidence="4">Oxidoreductase</fullName>
    </submittedName>
</protein>
<dbReference type="Gene3D" id="3.40.50.720">
    <property type="entry name" value="NAD(P)-binding Rossmann-like Domain"/>
    <property type="match status" value="1"/>
</dbReference>
<evidence type="ECO:0000313" key="4">
    <source>
        <dbReference type="EMBL" id="GEO16696.1"/>
    </source>
</evidence>
<dbReference type="GO" id="GO:0016616">
    <property type="term" value="F:oxidoreductase activity, acting on the CH-OH group of donors, NAD or NADP as acceptor"/>
    <property type="evidence" value="ECO:0007669"/>
    <property type="project" value="TreeGrafter"/>
</dbReference>
<keyword evidence="2" id="KW-0560">Oxidoreductase</keyword>
<feature type="domain" description="Ketoreductase" evidence="3">
    <location>
        <begin position="5"/>
        <end position="183"/>
    </location>
</feature>
<dbReference type="SUPFAM" id="SSF51735">
    <property type="entry name" value="NAD(P)-binding Rossmann-fold domains"/>
    <property type="match status" value="1"/>
</dbReference>
<dbReference type="AlphaFoldDB" id="A0A512BXL3"/>
<comment type="caution">
    <text evidence="4">The sequence shown here is derived from an EMBL/GenBank/DDBJ whole genome shotgun (WGS) entry which is preliminary data.</text>
</comment>
<dbReference type="InterPro" id="IPR020904">
    <property type="entry name" value="Sc_DH/Rdtase_CS"/>
</dbReference>
<organism evidence="4 5">
    <name type="scientific">Microvirga aerophila</name>
    <dbReference type="NCBI Taxonomy" id="670291"/>
    <lineage>
        <taxon>Bacteria</taxon>
        <taxon>Pseudomonadati</taxon>
        <taxon>Pseudomonadota</taxon>
        <taxon>Alphaproteobacteria</taxon>
        <taxon>Hyphomicrobiales</taxon>
        <taxon>Methylobacteriaceae</taxon>
        <taxon>Microvirga</taxon>
    </lineage>
</organism>
<dbReference type="InterPro" id="IPR002347">
    <property type="entry name" value="SDR_fam"/>
</dbReference>
<dbReference type="Pfam" id="PF13561">
    <property type="entry name" value="adh_short_C2"/>
    <property type="match status" value="1"/>
</dbReference>
<dbReference type="SMART" id="SM00822">
    <property type="entry name" value="PKS_KR"/>
    <property type="match status" value="1"/>
</dbReference>
<proteinExistence type="inferred from homology"/>
<dbReference type="EMBL" id="BJYU01000072">
    <property type="protein sequence ID" value="GEO16696.1"/>
    <property type="molecule type" value="Genomic_DNA"/>
</dbReference>
<dbReference type="PANTHER" id="PTHR42760">
    <property type="entry name" value="SHORT-CHAIN DEHYDROGENASES/REDUCTASES FAMILY MEMBER"/>
    <property type="match status" value="1"/>
</dbReference>
<evidence type="ECO:0000259" key="3">
    <source>
        <dbReference type="SMART" id="SM00822"/>
    </source>
</evidence>
<dbReference type="Proteomes" id="UP000321085">
    <property type="component" value="Unassembled WGS sequence"/>
</dbReference>
<dbReference type="PROSITE" id="PS00061">
    <property type="entry name" value="ADH_SHORT"/>
    <property type="match status" value="1"/>
</dbReference>
<dbReference type="InterPro" id="IPR057326">
    <property type="entry name" value="KR_dom"/>
</dbReference>
<reference evidence="4 5" key="1">
    <citation type="submission" date="2019-07" db="EMBL/GenBank/DDBJ databases">
        <title>Whole genome shotgun sequence of Microvirga aerophila NBRC 106136.</title>
        <authorList>
            <person name="Hosoyama A."/>
            <person name="Uohara A."/>
            <person name="Ohji S."/>
            <person name="Ichikawa N."/>
        </authorList>
    </citation>
    <scope>NUCLEOTIDE SEQUENCE [LARGE SCALE GENOMIC DNA]</scope>
    <source>
        <strain evidence="4 5">NBRC 106136</strain>
    </source>
</reference>
<evidence type="ECO:0000256" key="1">
    <source>
        <dbReference type="ARBA" id="ARBA00006484"/>
    </source>
</evidence>
<comment type="similarity">
    <text evidence="1">Belongs to the short-chain dehydrogenases/reductases (SDR) family.</text>
</comment>
<evidence type="ECO:0000313" key="5">
    <source>
        <dbReference type="Proteomes" id="UP000321085"/>
    </source>
</evidence>
<dbReference type="InterPro" id="IPR036291">
    <property type="entry name" value="NAD(P)-bd_dom_sf"/>
</dbReference>
<accession>A0A512BXL3</accession>
<gene>
    <name evidence="4" type="ORF">MAE02_43920</name>
</gene>
<evidence type="ECO:0000256" key="2">
    <source>
        <dbReference type="ARBA" id="ARBA00023002"/>
    </source>
</evidence>
<dbReference type="FunFam" id="3.40.50.720:FF:000084">
    <property type="entry name" value="Short-chain dehydrogenase reductase"/>
    <property type="match status" value="1"/>
</dbReference>
<sequence length="257" mass="27310">MESRPVALVTGGAGGIGEACARRLAETHRVVVCDLDAGGTQRVAEAIDGVGITCDVTSEKDVRACIDRIDAEVGSLRAMVNCAGIIQERAFPPETFDQDHWDQVQSVNTRGTWLFCRFAGAKMAALGGGSIVTISSVAGHRSWPTHSYAASKAAVLSLTRGLAAEWGRSGVRVNSISPGFTLTPRLKELIKVRDWDTSTIENQTALGRWVEPEEIAEAAAFLVSDSSRGITGIDIPVDAGWLCGINWLSFGGVPEGR</sequence>
<dbReference type="PANTHER" id="PTHR42760:SF133">
    <property type="entry name" value="3-OXOACYL-[ACYL-CARRIER-PROTEIN] REDUCTASE"/>
    <property type="match status" value="1"/>
</dbReference>
<name>A0A512BXL3_9HYPH</name>
<keyword evidence="5" id="KW-1185">Reference proteome</keyword>
<dbReference type="PRINTS" id="PR00080">
    <property type="entry name" value="SDRFAMILY"/>
</dbReference>
<dbReference type="RefSeq" id="WP_147022052.1">
    <property type="nucleotide sequence ID" value="NZ_BJYU01000072.1"/>
</dbReference>
<dbReference type="PRINTS" id="PR00081">
    <property type="entry name" value="GDHRDH"/>
</dbReference>
<dbReference type="CDD" id="cd05233">
    <property type="entry name" value="SDR_c"/>
    <property type="match status" value="1"/>
</dbReference>